<comment type="function">
    <text evidence="5">One of two assembly initiator proteins, it binds directly to the 5'-end of the 23S rRNA, where it nucleates assembly of the 50S subunit.</text>
</comment>
<dbReference type="PANTHER" id="PTHR12903">
    <property type="entry name" value="MITOCHONDRIAL RIBOSOMAL PROTEIN L24"/>
    <property type="match status" value="1"/>
</dbReference>
<keyword evidence="2 5" id="KW-0689">Ribosomal protein</keyword>
<keyword evidence="3 5" id="KW-0687">Ribonucleoprotein</keyword>
<feature type="domain" description="KOW" evidence="6">
    <location>
        <begin position="1"/>
        <end position="27"/>
    </location>
</feature>
<evidence type="ECO:0000256" key="5">
    <source>
        <dbReference type="HAMAP-Rule" id="MF_01326"/>
    </source>
</evidence>
<dbReference type="InterPro" id="IPR008991">
    <property type="entry name" value="Translation_prot_SH3-like_sf"/>
</dbReference>
<comment type="subunit">
    <text evidence="5">Part of the 50S ribosomal subunit.</text>
</comment>
<dbReference type="EMBL" id="MEUB01000020">
    <property type="protein sequence ID" value="OGC23207.1"/>
    <property type="molecule type" value="Genomic_DNA"/>
</dbReference>
<dbReference type="InterPro" id="IPR041988">
    <property type="entry name" value="Ribosomal_uL24_KOW"/>
</dbReference>
<dbReference type="HAMAP" id="MF_01326_B">
    <property type="entry name" value="Ribosomal_uL24_B"/>
    <property type="match status" value="1"/>
</dbReference>
<dbReference type="InterPro" id="IPR014722">
    <property type="entry name" value="Rib_uL2_dom2"/>
</dbReference>
<proteinExistence type="inferred from homology"/>
<evidence type="ECO:0000256" key="4">
    <source>
        <dbReference type="ARBA" id="ARBA00035206"/>
    </source>
</evidence>
<evidence type="ECO:0000313" key="9">
    <source>
        <dbReference type="Proteomes" id="UP000178417"/>
    </source>
</evidence>
<dbReference type="Pfam" id="PF17136">
    <property type="entry name" value="ribosomal_L24"/>
    <property type="match status" value="1"/>
</dbReference>
<evidence type="ECO:0000256" key="2">
    <source>
        <dbReference type="ARBA" id="ARBA00022980"/>
    </source>
</evidence>
<dbReference type="Gene3D" id="2.30.30.30">
    <property type="match status" value="1"/>
</dbReference>
<evidence type="ECO:0000313" key="8">
    <source>
        <dbReference type="EMBL" id="OGC23207.1"/>
    </source>
</evidence>
<evidence type="ECO:0000259" key="6">
    <source>
        <dbReference type="Pfam" id="PF00467"/>
    </source>
</evidence>
<dbReference type="InterPro" id="IPR057264">
    <property type="entry name" value="Ribosomal_uL24_C"/>
</dbReference>
<sequence length="91" mass="9921">MVLSGKDKGKSGKILKISKKSGRAVVDAVNIIKKHQKPTQKFQGGIIERPSALHISKLMVVCPRCNKPSRLGHDNDGSRICKKCGEGIDKK</sequence>
<comment type="similarity">
    <text evidence="1 5">Belongs to the universal ribosomal protein uL24 family.</text>
</comment>
<dbReference type="SUPFAM" id="SSF50104">
    <property type="entry name" value="Translation proteins SH3-like domain"/>
    <property type="match status" value="1"/>
</dbReference>
<protein>
    <recommendedName>
        <fullName evidence="4 5">Large ribosomal subunit protein uL24</fullName>
    </recommendedName>
</protein>
<organism evidence="8 9">
    <name type="scientific">candidate division WOR-1 bacterium RIFOXYB2_FULL_37_13</name>
    <dbReference type="NCBI Taxonomy" id="1802579"/>
    <lineage>
        <taxon>Bacteria</taxon>
        <taxon>Bacillati</taxon>
        <taxon>Saganbacteria</taxon>
    </lineage>
</organism>
<dbReference type="STRING" id="1802579.A2310_06200"/>
<dbReference type="GO" id="GO:1990904">
    <property type="term" value="C:ribonucleoprotein complex"/>
    <property type="evidence" value="ECO:0007669"/>
    <property type="project" value="UniProtKB-KW"/>
</dbReference>
<keyword evidence="5" id="KW-0699">rRNA-binding</keyword>
<keyword evidence="5" id="KW-0694">RNA-binding</keyword>
<dbReference type="NCBIfam" id="TIGR01079">
    <property type="entry name" value="rplX_bact"/>
    <property type="match status" value="1"/>
</dbReference>
<evidence type="ECO:0000256" key="3">
    <source>
        <dbReference type="ARBA" id="ARBA00023274"/>
    </source>
</evidence>
<dbReference type="GO" id="GO:0003735">
    <property type="term" value="F:structural constituent of ribosome"/>
    <property type="evidence" value="ECO:0007669"/>
    <property type="project" value="InterPro"/>
</dbReference>
<gene>
    <name evidence="5" type="primary">rplX</name>
    <name evidence="8" type="ORF">A2310_06200</name>
</gene>
<dbReference type="Pfam" id="PF00467">
    <property type="entry name" value="KOW"/>
    <property type="match status" value="1"/>
</dbReference>
<accession>A0A1F4SS99</accession>
<evidence type="ECO:0000256" key="1">
    <source>
        <dbReference type="ARBA" id="ARBA00010618"/>
    </source>
</evidence>
<dbReference type="GO" id="GO:0006412">
    <property type="term" value="P:translation"/>
    <property type="evidence" value="ECO:0007669"/>
    <property type="project" value="UniProtKB-UniRule"/>
</dbReference>
<dbReference type="GO" id="GO:0019843">
    <property type="term" value="F:rRNA binding"/>
    <property type="evidence" value="ECO:0007669"/>
    <property type="project" value="UniProtKB-UniRule"/>
</dbReference>
<dbReference type="AlphaFoldDB" id="A0A1F4SS99"/>
<feature type="domain" description="Large ribosomal subunit protein uL24 C-terminal" evidence="7">
    <location>
        <begin position="29"/>
        <end position="88"/>
    </location>
</feature>
<comment type="caution">
    <text evidence="8">The sequence shown here is derived from an EMBL/GenBank/DDBJ whole genome shotgun (WGS) entry which is preliminary data.</text>
</comment>
<name>A0A1F4SS99_UNCSA</name>
<reference evidence="8 9" key="1">
    <citation type="journal article" date="2016" name="Nat. Commun.">
        <title>Thousands of microbial genomes shed light on interconnected biogeochemical processes in an aquifer system.</title>
        <authorList>
            <person name="Anantharaman K."/>
            <person name="Brown C.T."/>
            <person name="Hug L.A."/>
            <person name="Sharon I."/>
            <person name="Castelle C.J."/>
            <person name="Probst A.J."/>
            <person name="Thomas B.C."/>
            <person name="Singh A."/>
            <person name="Wilkins M.J."/>
            <person name="Karaoz U."/>
            <person name="Brodie E.L."/>
            <person name="Williams K.H."/>
            <person name="Hubbard S.S."/>
            <person name="Banfield J.F."/>
        </authorList>
    </citation>
    <scope>NUCLEOTIDE SEQUENCE [LARGE SCALE GENOMIC DNA]</scope>
</reference>
<dbReference type="CDD" id="cd06089">
    <property type="entry name" value="KOW_RPL26"/>
    <property type="match status" value="1"/>
</dbReference>
<dbReference type="GO" id="GO:0005840">
    <property type="term" value="C:ribosome"/>
    <property type="evidence" value="ECO:0007669"/>
    <property type="project" value="UniProtKB-KW"/>
</dbReference>
<dbReference type="InterPro" id="IPR005824">
    <property type="entry name" value="KOW"/>
</dbReference>
<dbReference type="Proteomes" id="UP000178417">
    <property type="component" value="Unassembled WGS sequence"/>
</dbReference>
<comment type="function">
    <text evidence="5">One of the proteins that surrounds the polypeptide exit tunnel on the outside of the subunit.</text>
</comment>
<evidence type="ECO:0000259" key="7">
    <source>
        <dbReference type="Pfam" id="PF17136"/>
    </source>
</evidence>
<dbReference type="InterPro" id="IPR003256">
    <property type="entry name" value="Ribosomal_uL24"/>
</dbReference>